<sequence>MAYIFFQGQDVPLAASVVNDSGTPANATTVTLTVTNPDGTTQTPAVSNQGTGSYTAVVPAVAQTGVYLYRWTATGSGFSWASEGQFQTRASAIELMVDLPSVKAHLNMPLNDTSQDDELQGFILAAEPIVEDLVGTVMPKTYVEYFNGASETVVLSHQPVISIQSVYEYYGLSAFLLTEQPLGAQMNAFAFTVDYTTGQLLRRTFGGQAARFAIGDKNIKVSYTAGLTTVAYNIRLGTLELLRHWWQLTQQGRRPTRGGGDGGDGHVPTGFAVPDRVVELLQPQRRPPGVA</sequence>
<dbReference type="EMBL" id="QUNO01000009">
    <property type="protein sequence ID" value="REH43642.1"/>
    <property type="molecule type" value="Genomic_DNA"/>
</dbReference>
<accession>A0A3E0HEH5</accession>
<keyword evidence="2" id="KW-1185">Reference proteome</keyword>
<dbReference type="OrthoDB" id="4940937at2"/>
<proteinExistence type="predicted"/>
<reference evidence="1 2" key="1">
    <citation type="submission" date="2018-08" db="EMBL/GenBank/DDBJ databases">
        <title>Genomic Encyclopedia of Archaeal and Bacterial Type Strains, Phase II (KMG-II): from individual species to whole genera.</title>
        <authorList>
            <person name="Goeker M."/>
        </authorList>
    </citation>
    <scope>NUCLEOTIDE SEQUENCE [LARGE SCALE GENOMIC DNA]</scope>
    <source>
        <strain evidence="1 2">DSM 45791</strain>
    </source>
</reference>
<organism evidence="1 2">
    <name type="scientific">Kutzneria buriramensis</name>
    <dbReference type="NCBI Taxonomy" id="1045776"/>
    <lineage>
        <taxon>Bacteria</taxon>
        <taxon>Bacillati</taxon>
        <taxon>Actinomycetota</taxon>
        <taxon>Actinomycetes</taxon>
        <taxon>Pseudonocardiales</taxon>
        <taxon>Pseudonocardiaceae</taxon>
        <taxon>Kutzneria</taxon>
    </lineage>
</organism>
<dbReference type="Proteomes" id="UP000256269">
    <property type="component" value="Unassembled WGS sequence"/>
</dbReference>
<gene>
    <name evidence="1" type="ORF">BCF44_109185</name>
</gene>
<dbReference type="RefSeq" id="WP_116177085.1">
    <property type="nucleotide sequence ID" value="NZ_CP144375.1"/>
</dbReference>
<comment type="caution">
    <text evidence="1">The sequence shown here is derived from an EMBL/GenBank/DDBJ whole genome shotgun (WGS) entry which is preliminary data.</text>
</comment>
<dbReference type="AlphaFoldDB" id="A0A3E0HEH5"/>
<evidence type="ECO:0000313" key="1">
    <source>
        <dbReference type="EMBL" id="REH43642.1"/>
    </source>
</evidence>
<evidence type="ECO:0000313" key="2">
    <source>
        <dbReference type="Proteomes" id="UP000256269"/>
    </source>
</evidence>
<protein>
    <submittedName>
        <fullName evidence="1">Uncharacterized protein</fullName>
    </submittedName>
</protein>
<name>A0A3E0HEH5_9PSEU</name>